<evidence type="ECO:0000256" key="7">
    <source>
        <dbReference type="SAM" id="MobiDB-lite"/>
    </source>
</evidence>
<dbReference type="GO" id="GO:0008360">
    <property type="term" value="P:regulation of cell shape"/>
    <property type="evidence" value="ECO:0007669"/>
    <property type="project" value="UniProtKB-UniRule"/>
</dbReference>
<dbReference type="GO" id="GO:0005576">
    <property type="term" value="C:extracellular region"/>
    <property type="evidence" value="ECO:0007669"/>
    <property type="project" value="TreeGrafter"/>
</dbReference>
<evidence type="ECO:0000313" key="10">
    <source>
        <dbReference type="EMBL" id="GEB49343.1"/>
    </source>
</evidence>
<dbReference type="PANTHER" id="PTHR30582">
    <property type="entry name" value="L,D-TRANSPEPTIDASE"/>
    <property type="match status" value="1"/>
</dbReference>
<feature type="active site" description="Proton donor/acceptor" evidence="6">
    <location>
        <position position="199"/>
    </location>
</feature>
<feature type="active site" description="Nucleophile" evidence="6">
    <location>
        <position position="214"/>
    </location>
</feature>
<evidence type="ECO:0000256" key="3">
    <source>
        <dbReference type="ARBA" id="ARBA00022960"/>
    </source>
</evidence>
<reference evidence="10 11" key="1">
    <citation type="submission" date="2019-06" db="EMBL/GenBank/DDBJ databases">
        <title>Whole genome shotgun sequence of Streptomyces cacaoi subsp. cacaoi NBRC 12748.</title>
        <authorList>
            <person name="Hosoyama A."/>
            <person name="Uohara A."/>
            <person name="Ohji S."/>
            <person name="Ichikawa N."/>
        </authorList>
    </citation>
    <scope>NUCLEOTIDE SEQUENCE [LARGE SCALE GENOMIC DNA]</scope>
    <source>
        <strain evidence="10 11">NBRC 12748</strain>
    </source>
</reference>
<feature type="signal peptide" evidence="8">
    <location>
        <begin position="1"/>
        <end position="32"/>
    </location>
</feature>
<sequence length="244" mass="26995">MRVRGRRPGAGAGAVLLVGAVCAGLPAAPVQAAPPGGPDGGRRAAEREKPCTAGTGPYQRQVEAFLKRLPDGRQSTEDCVAIRRFQRAHQLERQDGYAGLETYRQVQIEQTGGKPNADGACPERSYKVVCVDQKRQLLWVQTGSRTDFGPVPMRTGRYGQETRPGMHRVVRRVRDDRSQIYDNAPMPYAQYFDRGQAIHGRHDSLYDGGGSAGCVNLKLKDARELWERLRLGDHVYVWGRKPGT</sequence>
<protein>
    <submittedName>
        <fullName evidence="10">Murein L,D-transpeptidase</fullName>
    </submittedName>
</protein>
<keyword evidence="11" id="KW-1185">Reference proteome</keyword>
<dbReference type="UniPathway" id="UPA00219"/>
<dbReference type="PANTHER" id="PTHR30582:SF33">
    <property type="entry name" value="EXPORTED PROTEIN"/>
    <property type="match status" value="1"/>
</dbReference>
<dbReference type="Gene3D" id="2.40.440.10">
    <property type="entry name" value="L,D-transpeptidase catalytic domain-like"/>
    <property type="match status" value="1"/>
</dbReference>
<dbReference type="EMBL" id="BJMM01000007">
    <property type="protein sequence ID" value="GEB49343.1"/>
    <property type="molecule type" value="Genomic_DNA"/>
</dbReference>
<dbReference type="CDD" id="cd16913">
    <property type="entry name" value="YkuD_like"/>
    <property type="match status" value="1"/>
</dbReference>
<feature type="domain" description="L,D-TPase catalytic" evidence="9">
    <location>
        <begin position="127"/>
        <end position="238"/>
    </location>
</feature>
<keyword evidence="3 6" id="KW-0133">Cell shape</keyword>
<feature type="region of interest" description="Disordered" evidence="7">
    <location>
        <begin position="29"/>
        <end position="55"/>
    </location>
</feature>
<dbReference type="Pfam" id="PF03734">
    <property type="entry name" value="YkuD"/>
    <property type="match status" value="1"/>
</dbReference>
<dbReference type="SUPFAM" id="SSF141523">
    <property type="entry name" value="L,D-transpeptidase catalytic domain-like"/>
    <property type="match status" value="1"/>
</dbReference>
<evidence type="ECO:0000259" key="9">
    <source>
        <dbReference type="PROSITE" id="PS52029"/>
    </source>
</evidence>
<dbReference type="Proteomes" id="UP000319210">
    <property type="component" value="Unassembled WGS sequence"/>
</dbReference>
<feature type="compositionally biased region" description="Basic and acidic residues" evidence="7">
    <location>
        <begin position="40"/>
        <end position="50"/>
    </location>
</feature>
<dbReference type="PROSITE" id="PS52029">
    <property type="entry name" value="LD_TPASE"/>
    <property type="match status" value="1"/>
</dbReference>
<evidence type="ECO:0000256" key="6">
    <source>
        <dbReference type="PROSITE-ProRule" id="PRU01373"/>
    </source>
</evidence>
<evidence type="ECO:0000256" key="5">
    <source>
        <dbReference type="ARBA" id="ARBA00023316"/>
    </source>
</evidence>
<dbReference type="InterPro" id="IPR050979">
    <property type="entry name" value="LD-transpeptidase"/>
</dbReference>
<dbReference type="InterPro" id="IPR005490">
    <property type="entry name" value="LD_TPept_cat_dom"/>
</dbReference>
<accession>A0A4Y3QXM2</accession>
<dbReference type="InterPro" id="IPR038063">
    <property type="entry name" value="Transpep_catalytic_dom"/>
</dbReference>
<evidence type="ECO:0000313" key="11">
    <source>
        <dbReference type="Proteomes" id="UP000319210"/>
    </source>
</evidence>
<dbReference type="OrthoDB" id="8887048at2"/>
<keyword evidence="4 6" id="KW-0573">Peptidoglycan synthesis</keyword>
<dbReference type="GO" id="GO:0016740">
    <property type="term" value="F:transferase activity"/>
    <property type="evidence" value="ECO:0007669"/>
    <property type="project" value="UniProtKB-KW"/>
</dbReference>
<dbReference type="AlphaFoldDB" id="A0A4Y3QXM2"/>
<evidence type="ECO:0000256" key="2">
    <source>
        <dbReference type="ARBA" id="ARBA00022679"/>
    </source>
</evidence>
<evidence type="ECO:0000256" key="8">
    <source>
        <dbReference type="SAM" id="SignalP"/>
    </source>
</evidence>
<proteinExistence type="predicted"/>
<organism evidence="10 11">
    <name type="scientific">Streptomyces cacaoi</name>
    <dbReference type="NCBI Taxonomy" id="1898"/>
    <lineage>
        <taxon>Bacteria</taxon>
        <taxon>Bacillati</taxon>
        <taxon>Actinomycetota</taxon>
        <taxon>Actinomycetes</taxon>
        <taxon>Kitasatosporales</taxon>
        <taxon>Streptomycetaceae</taxon>
        <taxon>Streptomyces</taxon>
    </lineage>
</organism>
<dbReference type="GO" id="GO:0071555">
    <property type="term" value="P:cell wall organization"/>
    <property type="evidence" value="ECO:0007669"/>
    <property type="project" value="UniProtKB-UniRule"/>
</dbReference>
<keyword evidence="8" id="KW-0732">Signal</keyword>
<name>A0A4Y3QXM2_STRCI</name>
<comment type="caution">
    <text evidence="10">The sequence shown here is derived from an EMBL/GenBank/DDBJ whole genome shotgun (WGS) entry which is preliminary data.</text>
</comment>
<evidence type="ECO:0000256" key="4">
    <source>
        <dbReference type="ARBA" id="ARBA00022984"/>
    </source>
</evidence>
<feature type="chain" id="PRO_5021206158" evidence="8">
    <location>
        <begin position="33"/>
        <end position="244"/>
    </location>
</feature>
<keyword evidence="2" id="KW-0808">Transferase</keyword>
<comment type="pathway">
    <text evidence="1 6">Cell wall biogenesis; peptidoglycan biosynthesis.</text>
</comment>
<keyword evidence="5 6" id="KW-0961">Cell wall biogenesis/degradation</keyword>
<gene>
    <name evidence="10" type="ORF">SCA03_18940</name>
</gene>
<dbReference type="GO" id="GO:0071972">
    <property type="term" value="F:peptidoglycan L,D-transpeptidase activity"/>
    <property type="evidence" value="ECO:0007669"/>
    <property type="project" value="TreeGrafter"/>
</dbReference>
<dbReference type="GO" id="GO:0018104">
    <property type="term" value="P:peptidoglycan-protein cross-linking"/>
    <property type="evidence" value="ECO:0007669"/>
    <property type="project" value="TreeGrafter"/>
</dbReference>
<evidence type="ECO:0000256" key="1">
    <source>
        <dbReference type="ARBA" id="ARBA00004752"/>
    </source>
</evidence>